<organism evidence="1 2">
    <name type="scientific">Vermiconidia calcicola</name>
    <dbReference type="NCBI Taxonomy" id="1690605"/>
    <lineage>
        <taxon>Eukaryota</taxon>
        <taxon>Fungi</taxon>
        <taxon>Dikarya</taxon>
        <taxon>Ascomycota</taxon>
        <taxon>Pezizomycotina</taxon>
        <taxon>Dothideomycetes</taxon>
        <taxon>Dothideomycetidae</taxon>
        <taxon>Mycosphaerellales</taxon>
        <taxon>Extremaceae</taxon>
        <taxon>Vermiconidia</taxon>
    </lineage>
</organism>
<dbReference type="Proteomes" id="UP001281147">
    <property type="component" value="Unassembled WGS sequence"/>
</dbReference>
<comment type="caution">
    <text evidence="1">The sequence shown here is derived from an EMBL/GenBank/DDBJ whole genome shotgun (WGS) entry which is preliminary data.</text>
</comment>
<sequence length="496" mass="54527">MTQSKVIRPLGGLEQYSSSRHSLGFYSCVAGTCRYTLSTRPKDDPNPQHIFQQAVEDIVLALPSLRVGIKDEDSKTPKFVQLEHLDLPYHLEWAEESAHHEQADQEVLLRKLADRHSNAFADLEQRPPWRLTCVRSYSPSVAGPDTGVCTVDAIFAVHHAIADGLSTAVFHSHLLEVLNKRLSSTASSSSTSPDDGTIAFPDELDLPPPVDTILSFKLSWSFFLSTLWNEFGPAWLSGAAPSPPWTGRPITQEPSRVALRALQIPALVLSGVLAACRAHSVSLTPLLHAVILSSLAKRIPENEAQSFIAQTPINLRPSLKIMNAEKLMGTHITGENHLFDKATLGLFRSQADDVGDAEEYIWSTAAAVKAQLQRRLKTIPQDDQLGLLPYVSDWRQRWLKTLGRPRSVTWEISNIGSMPSNSETAGHWHITQAMLTQSANVAGPAFNVNVAGVRERGVTITLSWQESIVEIEIMEGLATDLGEWLRRIAGTEAGGL</sequence>
<proteinExistence type="predicted"/>
<evidence type="ECO:0000313" key="2">
    <source>
        <dbReference type="Proteomes" id="UP001281147"/>
    </source>
</evidence>
<name>A0ACC3NX12_9PEZI</name>
<gene>
    <name evidence="1" type="primary">ATF1</name>
    <name evidence="1" type="ORF">LTR37_001633</name>
</gene>
<accession>A0ACC3NX12</accession>
<dbReference type="EMBL" id="JAUTXU010000008">
    <property type="protein sequence ID" value="KAK3723752.1"/>
    <property type="molecule type" value="Genomic_DNA"/>
</dbReference>
<protein>
    <submittedName>
        <fullName evidence="1">Alcohol acetyltransferase</fullName>
    </submittedName>
</protein>
<evidence type="ECO:0000313" key="1">
    <source>
        <dbReference type="EMBL" id="KAK3723752.1"/>
    </source>
</evidence>
<reference evidence="1" key="1">
    <citation type="submission" date="2023-07" db="EMBL/GenBank/DDBJ databases">
        <title>Black Yeasts Isolated from many extreme environments.</title>
        <authorList>
            <person name="Coleine C."/>
            <person name="Stajich J.E."/>
            <person name="Selbmann L."/>
        </authorList>
    </citation>
    <scope>NUCLEOTIDE SEQUENCE</scope>
    <source>
        <strain evidence="1">CCFEE 5714</strain>
    </source>
</reference>
<keyword evidence="2" id="KW-1185">Reference proteome</keyword>